<dbReference type="AlphaFoldDB" id="A0A8E2AXC7"/>
<organism evidence="2 3">
    <name type="scientific">Obba rivulosa</name>
    <dbReference type="NCBI Taxonomy" id="1052685"/>
    <lineage>
        <taxon>Eukaryota</taxon>
        <taxon>Fungi</taxon>
        <taxon>Dikarya</taxon>
        <taxon>Basidiomycota</taxon>
        <taxon>Agaricomycotina</taxon>
        <taxon>Agaricomycetes</taxon>
        <taxon>Polyporales</taxon>
        <taxon>Gelatoporiaceae</taxon>
        <taxon>Obba</taxon>
    </lineage>
</organism>
<protein>
    <submittedName>
        <fullName evidence="2">Uncharacterized protein</fullName>
    </submittedName>
</protein>
<keyword evidence="1" id="KW-0812">Transmembrane</keyword>
<reference evidence="2 3" key="1">
    <citation type="submission" date="2016-07" db="EMBL/GenBank/DDBJ databases">
        <title>Draft genome of the white-rot fungus Obba rivulosa 3A-2.</title>
        <authorList>
            <consortium name="DOE Joint Genome Institute"/>
            <person name="Miettinen O."/>
            <person name="Riley R."/>
            <person name="Acob R."/>
            <person name="Barry K."/>
            <person name="Cullen D."/>
            <person name="De Vries R."/>
            <person name="Hainaut M."/>
            <person name="Hatakka A."/>
            <person name="Henrissat B."/>
            <person name="Hilden K."/>
            <person name="Kuo R."/>
            <person name="Labutti K."/>
            <person name="Lipzen A."/>
            <person name="Makela M.R."/>
            <person name="Sandor L."/>
            <person name="Spatafora J.W."/>
            <person name="Grigoriev I.V."/>
            <person name="Hibbett D.S."/>
        </authorList>
    </citation>
    <scope>NUCLEOTIDE SEQUENCE [LARGE SCALE GENOMIC DNA]</scope>
    <source>
        <strain evidence="2 3">3A-2</strain>
    </source>
</reference>
<name>A0A8E2AXC7_9APHY</name>
<dbReference type="Proteomes" id="UP000250043">
    <property type="component" value="Unassembled WGS sequence"/>
</dbReference>
<evidence type="ECO:0000256" key="1">
    <source>
        <dbReference type="SAM" id="Phobius"/>
    </source>
</evidence>
<sequence>MMQVEVVGRVTDGVYRLYSVLITAPEQCQKILVWFLWNVLFMRFPDFYAGRINSMSDDGIYMCDHGEQSIWDAHVKEYTNMAGASVAIVSLSISLLATSFGSANNMTFTCGVCATVVSLIASSFSTFYFLGMQLINSANHQRRILQTIREQINRSNWNGPGLILAAPAAWLAWSSISLLVFVVSGIWPAPASSMAFATSLDPSLCLTASILLGTVIVCGVSHLLLCMVQFAKLKYANFYHSP</sequence>
<keyword evidence="1" id="KW-0472">Membrane</keyword>
<keyword evidence="3" id="KW-1185">Reference proteome</keyword>
<feature type="transmembrane region" description="Helical" evidence="1">
    <location>
        <begin position="78"/>
        <end position="100"/>
    </location>
</feature>
<evidence type="ECO:0000313" key="3">
    <source>
        <dbReference type="Proteomes" id="UP000250043"/>
    </source>
</evidence>
<proteinExistence type="predicted"/>
<feature type="transmembrane region" description="Helical" evidence="1">
    <location>
        <begin position="207"/>
        <end position="228"/>
    </location>
</feature>
<dbReference type="EMBL" id="KV722416">
    <property type="protein sequence ID" value="OCH89909.1"/>
    <property type="molecule type" value="Genomic_DNA"/>
</dbReference>
<feature type="transmembrane region" description="Helical" evidence="1">
    <location>
        <begin position="106"/>
        <end position="130"/>
    </location>
</feature>
<evidence type="ECO:0000313" key="2">
    <source>
        <dbReference type="EMBL" id="OCH89909.1"/>
    </source>
</evidence>
<keyword evidence="1" id="KW-1133">Transmembrane helix</keyword>
<feature type="transmembrane region" description="Helical" evidence="1">
    <location>
        <begin position="162"/>
        <end position="187"/>
    </location>
</feature>
<accession>A0A8E2AXC7</accession>
<gene>
    <name evidence="2" type="ORF">OBBRIDRAFT_826247</name>
</gene>